<reference evidence="6" key="1">
    <citation type="submission" date="2025-08" db="UniProtKB">
        <authorList>
            <consortium name="RefSeq"/>
        </authorList>
    </citation>
    <scope>IDENTIFICATION</scope>
    <source>
        <strain evidence="6">15112-1751.03</strain>
        <tissue evidence="6">Whole Adult</tissue>
    </source>
</reference>
<feature type="chain" id="PRO_5038364875" evidence="3">
    <location>
        <begin position="21"/>
        <end position="167"/>
    </location>
</feature>
<evidence type="ECO:0000313" key="6">
    <source>
        <dbReference type="RefSeq" id="XP_051864047.1"/>
    </source>
</evidence>
<gene>
    <name evidence="6" type="primary">LOC117576260</name>
</gene>
<keyword evidence="3" id="KW-0732">Signal</keyword>
<evidence type="ECO:0000256" key="3">
    <source>
        <dbReference type="SAM" id="SignalP"/>
    </source>
</evidence>
<feature type="signal peptide" evidence="3">
    <location>
        <begin position="1"/>
        <end position="20"/>
    </location>
</feature>
<protein>
    <submittedName>
        <fullName evidence="6">Tabinhibitin 3-like isoform X2</fullName>
    </submittedName>
</protein>
<proteinExistence type="predicted"/>
<accession>A0A9C6TCP2</accession>
<dbReference type="InterPro" id="IPR035940">
    <property type="entry name" value="CAP_sf"/>
</dbReference>
<evidence type="ECO:0000259" key="4">
    <source>
        <dbReference type="Pfam" id="PF00188"/>
    </source>
</evidence>
<keyword evidence="2" id="KW-0964">Secreted</keyword>
<dbReference type="OrthoDB" id="43654at2759"/>
<evidence type="ECO:0000313" key="5">
    <source>
        <dbReference type="Proteomes" id="UP000515160"/>
    </source>
</evidence>
<dbReference type="Proteomes" id="UP000515160">
    <property type="component" value="Chromosome 2R"/>
</dbReference>
<dbReference type="SUPFAM" id="SSF55797">
    <property type="entry name" value="PR-1-like"/>
    <property type="match status" value="1"/>
</dbReference>
<dbReference type="Pfam" id="PF00188">
    <property type="entry name" value="CAP"/>
    <property type="match status" value="1"/>
</dbReference>
<dbReference type="AlphaFoldDB" id="A0A9C6TCP2"/>
<evidence type="ECO:0000256" key="2">
    <source>
        <dbReference type="ARBA" id="ARBA00022525"/>
    </source>
</evidence>
<dbReference type="Gene3D" id="3.40.33.10">
    <property type="entry name" value="CAP"/>
    <property type="match status" value="1"/>
</dbReference>
<feature type="domain" description="SCP" evidence="4">
    <location>
        <begin position="93"/>
        <end position="140"/>
    </location>
</feature>
<organism evidence="5 6">
    <name type="scientific">Drosophila albomicans</name>
    <name type="common">Fruit fly</name>
    <dbReference type="NCBI Taxonomy" id="7291"/>
    <lineage>
        <taxon>Eukaryota</taxon>
        <taxon>Metazoa</taxon>
        <taxon>Ecdysozoa</taxon>
        <taxon>Arthropoda</taxon>
        <taxon>Hexapoda</taxon>
        <taxon>Insecta</taxon>
        <taxon>Pterygota</taxon>
        <taxon>Neoptera</taxon>
        <taxon>Endopterygota</taxon>
        <taxon>Diptera</taxon>
        <taxon>Brachycera</taxon>
        <taxon>Muscomorpha</taxon>
        <taxon>Ephydroidea</taxon>
        <taxon>Drosophilidae</taxon>
        <taxon>Drosophila</taxon>
    </lineage>
</organism>
<dbReference type="GeneID" id="117576260"/>
<dbReference type="InterPro" id="IPR014044">
    <property type="entry name" value="CAP_dom"/>
</dbReference>
<name>A0A9C6TCP2_DROAB</name>
<evidence type="ECO:0000256" key="1">
    <source>
        <dbReference type="ARBA" id="ARBA00004613"/>
    </source>
</evidence>
<sequence length="167" mass="19086">MHIQLAMFILCTAVIDQLYSMRFFEAPIFKTKVSKYKLRTKLVSPTPPQNYCRKGLCPANVKHIACGNPFWGSHCEKPRAGVNVEKIKTDIIDVHNNIRENMSKVSWQNLPIAKGLPKVKWNQDLSVLAMRITNYCNNATGMDCVNTPRFLHVGRSSTDWQIPPENR</sequence>
<dbReference type="RefSeq" id="XP_051864047.1">
    <property type="nucleotide sequence ID" value="XM_052008087.1"/>
</dbReference>
<keyword evidence="5" id="KW-1185">Reference proteome</keyword>
<dbReference type="GO" id="GO:0005576">
    <property type="term" value="C:extracellular region"/>
    <property type="evidence" value="ECO:0007669"/>
    <property type="project" value="UniProtKB-SubCell"/>
</dbReference>
<comment type="subcellular location">
    <subcellularLocation>
        <location evidence="1">Secreted</location>
    </subcellularLocation>
</comment>